<dbReference type="InterPro" id="IPR035991">
    <property type="entry name" value="Casein_kinase_II_beta-like"/>
</dbReference>
<dbReference type="SMART" id="SM01085">
    <property type="entry name" value="CK_II_beta"/>
    <property type="match status" value="1"/>
</dbReference>
<evidence type="ECO:0000313" key="5">
    <source>
        <dbReference type="EMBL" id="KAK1297280.1"/>
    </source>
</evidence>
<dbReference type="PRINTS" id="PR00472">
    <property type="entry name" value="CASNKINASEII"/>
</dbReference>
<dbReference type="GO" id="GO:0005956">
    <property type="term" value="C:protein kinase CK2 complex"/>
    <property type="evidence" value="ECO:0007669"/>
    <property type="project" value="UniProtKB-UniRule"/>
</dbReference>
<feature type="domain" description="Clp ATPase C-terminal" evidence="4">
    <location>
        <begin position="74"/>
        <end position="162"/>
    </location>
</feature>
<organism evidence="5 6">
    <name type="scientific">Acorus calamus</name>
    <name type="common">Sweet flag</name>
    <dbReference type="NCBI Taxonomy" id="4465"/>
    <lineage>
        <taxon>Eukaryota</taxon>
        <taxon>Viridiplantae</taxon>
        <taxon>Streptophyta</taxon>
        <taxon>Embryophyta</taxon>
        <taxon>Tracheophyta</taxon>
        <taxon>Spermatophyta</taxon>
        <taxon>Magnoliopsida</taxon>
        <taxon>Liliopsida</taxon>
        <taxon>Acoraceae</taxon>
        <taxon>Acorus</taxon>
    </lineage>
</organism>
<keyword evidence="1" id="KW-0547">Nucleotide-binding</keyword>
<dbReference type="SUPFAM" id="SSF57798">
    <property type="entry name" value="Casein kinase II beta subunit"/>
    <property type="match status" value="1"/>
</dbReference>
<evidence type="ECO:0000259" key="4">
    <source>
        <dbReference type="SMART" id="SM01086"/>
    </source>
</evidence>
<comment type="similarity">
    <text evidence="3">Belongs to the casein kinase 2 subunit beta family.</text>
</comment>
<keyword evidence="2" id="KW-0067">ATP-binding</keyword>
<dbReference type="Proteomes" id="UP001180020">
    <property type="component" value="Unassembled WGS sequence"/>
</dbReference>
<name>A0AAV9D7V8_ACOCL</name>
<reference evidence="5" key="1">
    <citation type="journal article" date="2023" name="Nat. Commun.">
        <title>Diploid and tetraploid genomes of Acorus and the evolution of monocots.</title>
        <authorList>
            <person name="Ma L."/>
            <person name="Liu K.W."/>
            <person name="Li Z."/>
            <person name="Hsiao Y.Y."/>
            <person name="Qi Y."/>
            <person name="Fu T."/>
            <person name="Tang G.D."/>
            <person name="Zhang D."/>
            <person name="Sun W.H."/>
            <person name="Liu D.K."/>
            <person name="Li Y."/>
            <person name="Chen G.Z."/>
            <person name="Liu X.D."/>
            <person name="Liao X.Y."/>
            <person name="Jiang Y.T."/>
            <person name="Yu X."/>
            <person name="Hao Y."/>
            <person name="Huang J."/>
            <person name="Zhao X.W."/>
            <person name="Ke S."/>
            <person name="Chen Y.Y."/>
            <person name="Wu W.L."/>
            <person name="Hsu J.L."/>
            <person name="Lin Y.F."/>
            <person name="Huang M.D."/>
            <person name="Li C.Y."/>
            <person name="Huang L."/>
            <person name="Wang Z.W."/>
            <person name="Zhao X."/>
            <person name="Zhong W.Y."/>
            <person name="Peng D.H."/>
            <person name="Ahmad S."/>
            <person name="Lan S."/>
            <person name="Zhang J.S."/>
            <person name="Tsai W.C."/>
            <person name="Van de Peer Y."/>
            <person name="Liu Z.J."/>
        </authorList>
    </citation>
    <scope>NUCLEOTIDE SEQUENCE</scope>
    <source>
        <strain evidence="5">CP</strain>
    </source>
</reference>
<dbReference type="GO" id="GO:0019887">
    <property type="term" value="F:protein kinase regulator activity"/>
    <property type="evidence" value="ECO:0007669"/>
    <property type="project" value="InterPro"/>
</dbReference>
<gene>
    <name evidence="5" type="ORF">QJS10_CPB15g01140</name>
</gene>
<dbReference type="PANTHER" id="PTHR11740">
    <property type="entry name" value="CASEIN KINASE II SUBUNIT BETA"/>
    <property type="match status" value="1"/>
</dbReference>
<dbReference type="GO" id="GO:0005737">
    <property type="term" value="C:cytoplasm"/>
    <property type="evidence" value="ECO:0007669"/>
    <property type="project" value="TreeGrafter"/>
</dbReference>
<evidence type="ECO:0000256" key="1">
    <source>
        <dbReference type="ARBA" id="ARBA00022741"/>
    </source>
</evidence>
<protein>
    <recommendedName>
        <fullName evidence="3">Casein kinase II subunit beta</fullName>
        <shortName evidence="3">CK II beta</shortName>
    </recommendedName>
</protein>
<dbReference type="AlphaFoldDB" id="A0AAV9D7V8"/>
<dbReference type="PANTHER" id="PTHR11740:SF36">
    <property type="entry name" value="CASEIN KINASE II SUBUNIT BETA"/>
    <property type="match status" value="1"/>
</dbReference>
<dbReference type="GO" id="GO:0005524">
    <property type="term" value="F:ATP binding"/>
    <property type="evidence" value="ECO:0007669"/>
    <property type="project" value="UniProtKB-KW"/>
</dbReference>
<dbReference type="InterPro" id="IPR019489">
    <property type="entry name" value="Clp_ATPase_C"/>
</dbReference>
<dbReference type="Gene3D" id="1.10.8.60">
    <property type="match status" value="1"/>
</dbReference>
<comment type="function">
    <text evidence="3">Plays a complex role in regulating the basal catalytic activity of the alpha subunit.</text>
</comment>
<sequence length="179" mass="19936">MIHDVEVSQQASITISIWSLKVSFRYRKRGTDLSSSEGDDSSLISWFCGLRGTELLCEVDEDYIQDDFNLCGLQGQMLQILNIMLQDVKSKLLAHGVDLEVSDAVMDIVCHQGYDKSNGARPLRRAVIQLIEDVISESRLSEEYQPGDVAVIDVDDSGKPFVSHRSDNTVHLIDAASTF</sequence>
<dbReference type="EMBL" id="JAUJYO010000015">
    <property type="protein sequence ID" value="KAK1297280.1"/>
    <property type="molecule type" value="Genomic_DNA"/>
</dbReference>
<reference evidence="5" key="2">
    <citation type="submission" date="2023-06" db="EMBL/GenBank/DDBJ databases">
        <authorList>
            <person name="Ma L."/>
            <person name="Liu K.-W."/>
            <person name="Li Z."/>
            <person name="Hsiao Y.-Y."/>
            <person name="Qi Y."/>
            <person name="Fu T."/>
            <person name="Tang G."/>
            <person name="Zhang D."/>
            <person name="Sun W.-H."/>
            <person name="Liu D.-K."/>
            <person name="Li Y."/>
            <person name="Chen G.-Z."/>
            <person name="Liu X.-D."/>
            <person name="Liao X.-Y."/>
            <person name="Jiang Y.-T."/>
            <person name="Yu X."/>
            <person name="Hao Y."/>
            <person name="Huang J."/>
            <person name="Zhao X.-W."/>
            <person name="Ke S."/>
            <person name="Chen Y.-Y."/>
            <person name="Wu W.-L."/>
            <person name="Hsu J.-L."/>
            <person name="Lin Y.-F."/>
            <person name="Huang M.-D."/>
            <person name="Li C.-Y."/>
            <person name="Huang L."/>
            <person name="Wang Z.-W."/>
            <person name="Zhao X."/>
            <person name="Zhong W.-Y."/>
            <person name="Peng D.-H."/>
            <person name="Ahmad S."/>
            <person name="Lan S."/>
            <person name="Zhang J.-S."/>
            <person name="Tsai W.-C."/>
            <person name="Van De Peer Y."/>
            <person name="Liu Z.-J."/>
        </authorList>
    </citation>
    <scope>NUCLEOTIDE SEQUENCE</scope>
    <source>
        <strain evidence="5">CP</strain>
        <tissue evidence="5">Leaves</tissue>
    </source>
</reference>
<proteinExistence type="inferred from homology"/>
<evidence type="ECO:0000256" key="2">
    <source>
        <dbReference type="ARBA" id="ARBA00022840"/>
    </source>
</evidence>
<keyword evidence="6" id="KW-1185">Reference proteome</keyword>
<evidence type="ECO:0000313" key="6">
    <source>
        <dbReference type="Proteomes" id="UP001180020"/>
    </source>
</evidence>
<evidence type="ECO:0000256" key="3">
    <source>
        <dbReference type="RuleBase" id="RU361268"/>
    </source>
</evidence>
<comment type="caution">
    <text evidence="5">The sequence shown here is derived from an EMBL/GenBank/DDBJ whole genome shotgun (WGS) entry which is preliminary data.</text>
</comment>
<accession>A0AAV9D7V8</accession>
<dbReference type="InterPro" id="IPR000704">
    <property type="entry name" value="Casein_kinase_II_reg-sub"/>
</dbReference>
<dbReference type="SMART" id="SM01086">
    <property type="entry name" value="ClpB_D2-small"/>
    <property type="match status" value="1"/>
</dbReference>
<dbReference type="InterPro" id="IPR027417">
    <property type="entry name" value="P-loop_NTPase"/>
</dbReference>
<dbReference type="SUPFAM" id="SSF52540">
    <property type="entry name" value="P-loop containing nucleoside triphosphate hydrolases"/>
    <property type="match status" value="1"/>
</dbReference>
<comment type="subunit">
    <text evidence="3">Tetramer of two alpha and two beta subunits.</text>
</comment>
<dbReference type="Pfam" id="PF10431">
    <property type="entry name" value="ClpB_D2-small"/>
    <property type="match status" value="1"/>
</dbReference>